<dbReference type="Proteomes" id="UP000789595">
    <property type="component" value="Unassembled WGS sequence"/>
</dbReference>
<evidence type="ECO:0000259" key="5">
    <source>
        <dbReference type="Pfam" id="PF04577"/>
    </source>
</evidence>
<evidence type="ECO:0000313" key="6">
    <source>
        <dbReference type="EMBL" id="CAH0375084.1"/>
    </source>
</evidence>
<dbReference type="GO" id="GO:0016757">
    <property type="term" value="F:glycosyltransferase activity"/>
    <property type="evidence" value="ECO:0007669"/>
    <property type="project" value="UniProtKB-KW"/>
</dbReference>
<organism evidence="6 7">
    <name type="scientific">Pelagomonas calceolata</name>
    <dbReference type="NCBI Taxonomy" id="35677"/>
    <lineage>
        <taxon>Eukaryota</taxon>
        <taxon>Sar</taxon>
        <taxon>Stramenopiles</taxon>
        <taxon>Ochrophyta</taxon>
        <taxon>Pelagophyceae</taxon>
        <taxon>Pelagomonadales</taxon>
        <taxon>Pelagomonadaceae</taxon>
        <taxon>Pelagomonas</taxon>
    </lineage>
</organism>
<comment type="caution">
    <text evidence="6">The sequence shown here is derived from an EMBL/GenBank/DDBJ whole genome shotgun (WGS) entry which is preliminary data.</text>
</comment>
<dbReference type="PANTHER" id="PTHR20961:SF150">
    <property type="entry name" value="GLYCOSYLTRANSFERASE FAMILY 61 PROTEIN"/>
    <property type="match status" value="1"/>
</dbReference>
<keyword evidence="3" id="KW-0325">Glycoprotein</keyword>
<feature type="domain" description="Glycosyltransferase 61 catalytic" evidence="5">
    <location>
        <begin position="357"/>
        <end position="559"/>
    </location>
</feature>
<proteinExistence type="predicted"/>
<dbReference type="OrthoDB" id="197459at2759"/>
<reference evidence="6" key="1">
    <citation type="submission" date="2021-11" db="EMBL/GenBank/DDBJ databases">
        <authorList>
            <consortium name="Genoscope - CEA"/>
            <person name="William W."/>
        </authorList>
    </citation>
    <scope>NUCLEOTIDE SEQUENCE</scope>
</reference>
<feature type="transmembrane region" description="Helical" evidence="4">
    <location>
        <begin position="21"/>
        <end position="38"/>
    </location>
</feature>
<evidence type="ECO:0000256" key="3">
    <source>
        <dbReference type="ARBA" id="ARBA00023180"/>
    </source>
</evidence>
<keyword evidence="1" id="KW-0328">Glycosyltransferase</keyword>
<evidence type="ECO:0000313" key="7">
    <source>
        <dbReference type="Proteomes" id="UP000789595"/>
    </source>
</evidence>
<keyword evidence="4" id="KW-0472">Membrane</keyword>
<keyword evidence="4" id="KW-0812">Transmembrane</keyword>
<dbReference type="EMBL" id="CAKKNE010000004">
    <property type="protein sequence ID" value="CAH0375084.1"/>
    <property type="molecule type" value="Genomic_DNA"/>
</dbReference>
<keyword evidence="7" id="KW-1185">Reference proteome</keyword>
<name>A0A8J2X0I9_9STRA</name>
<dbReference type="PANTHER" id="PTHR20961">
    <property type="entry name" value="GLYCOSYLTRANSFERASE"/>
    <property type="match status" value="1"/>
</dbReference>
<keyword evidence="2" id="KW-0808">Transferase</keyword>
<evidence type="ECO:0000256" key="1">
    <source>
        <dbReference type="ARBA" id="ARBA00022676"/>
    </source>
</evidence>
<dbReference type="InterPro" id="IPR049625">
    <property type="entry name" value="Glyco_transf_61_cat"/>
</dbReference>
<accession>A0A8J2X0I9</accession>
<sequence length="615" mass="65965">MARKRKTKKDEDEGALSPRTVLVALLIAAIAAGAAHLLKHPAIVEEWAEASSNLNATARARRRDSELMKLVPATPHDKSAFDRAVAWCARNWDDESKRVAEFTLERLSGEPSDAGAATTVANLMIRAVEAHMRASNWSATAAISAPSPLRQQYGDVLGSAGSLLRQAADDEDHHGAHYSLALLYKLYPGLMASNVKVEDAAKAGAARACAAERATIRWLKQGSAGRYGVAAALGCLHVRVERKWSRRPNVEITNYDGASVGEIRPPDNHSKIVIQGLDSVIHDLPLSPLADDRKSIPPPIIRPEYYAPDRSCTIYSRSCYPALWRQFDPRNPIDHSRPRELELEEAAVVDGFSGASYYHWLCETVPRLLILGEHLEKTRSNNAPRVPVLLPAGGPHVEATLRLLGRAAFSAFGVLHKREHGTVVRVSQKVFALTWGNEDHPGAASALLPAPSMLRKAREAIVAAALAGPPPDAGRHARGRTTVVLASRHADESRALGNQEAIAAALAHVAAQRNLEFALFDGRVTTLPETVDLFGSAALVVGVHGAGLANALFCVEGAALLELSLPEPEFGEYAHLAGALGLHYASVPLPHSNFEARAWPKPSAVAAAAAALLDA</sequence>
<keyword evidence="4" id="KW-1133">Transmembrane helix</keyword>
<evidence type="ECO:0000256" key="2">
    <source>
        <dbReference type="ARBA" id="ARBA00022679"/>
    </source>
</evidence>
<evidence type="ECO:0000256" key="4">
    <source>
        <dbReference type="SAM" id="Phobius"/>
    </source>
</evidence>
<dbReference type="Pfam" id="PF04577">
    <property type="entry name" value="Glyco_transf_61"/>
    <property type="match status" value="1"/>
</dbReference>
<gene>
    <name evidence="6" type="ORF">PECAL_4P24050</name>
</gene>
<protein>
    <recommendedName>
        <fullName evidence="5">Glycosyltransferase 61 catalytic domain-containing protein</fullName>
    </recommendedName>
</protein>
<dbReference type="InterPro" id="IPR007657">
    <property type="entry name" value="Glycosyltransferase_61"/>
</dbReference>
<dbReference type="AlphaFoldDB" id="A0A8J2X0I9"/>